<dbReference type="AlphaFoldDB" id="A0A1I5EPX5"/>
<keyword evidence="7 16" id="KW-0479">Metal-binding</keyword>
<dbReference type="PRINTS" id="PR01166">
    <property type="entry name" value="CYCOXIDASEII"/>
</dbReference>
<evidence type="ECO:0000256" key="14">
    <source>
        <dbReference type="ARBA" id="ARBA00047816"/>
    </source>
</evidence>
<dbReference type="FunFam" id="2.60.40.420:FF:000001">
    <property type="entry name" value="Cytochrome c oxidase subunit 2"/>
    <property type="match status" value="1"/>
</dbReference>
<dbReference type="Gene3D" id="1.10.287.90">
    <property type="match status" value="1"/>
</dbReference>
<evidence type="ECO:0000256" key="3">
    <source>
        <dbReference type="ARBA" id="ARBA00007866"/>
    </source>
</evidence>
<keyword evidence="5 15" id="KW-0679">Respiratory chain</keyword>
<dbReference type="PROSITE" id="PS50999">
    <property type="entry name" value="COX2_TM"/>
    <property type="match status" value="1"/>
</dbReference>
<comment type="function">
    <text evidence="13 16">Subunits I and II form the functional core of the enzyme complex. Electrons originating in cytochrome c are transferred via heme a and Cu(A) to the binuclear center formed by heme a3 and Cu(B).</text>
</comment>
<keyword evidence="9 15" id="KW-0249">Electron transport</keyword>
<evidence type="ECO:0000256" key="4">
    <source>
        <dbReference type="ARBA" id="ARBA00022448"/>
    </source>
</evidence>
<dbReference type="SUPFAM" id="SSF81464">
    <property type="entry name" value="Cytochrome c oxidase subunit II-like, transmembrane region"/>
    <property type="match status" value="1"/>
</dbReference>
<evidence type="ECO:0000256" key="8">
    <source>
        <dbReference type="ARBA" id="ARBA00022967"/>
    </source>
</evidence>
<dbReference type="PROSITE" id="PS50857">
    <property type="entry name" value="COX2_CUA"/>
    <property type="match status" value="1"/>
</dbReference>
<keyword evidence="8" id="KW-1278">Translocase</keyword>
<feature type="transmembrane region" description="Helical" evidence="17">
    <location>
        <begin position="114"/>
        <end position="136"/>
    </location>
</feature>
<evidence type="ECO:0000256" key="9">
    <source>
        <dbReference type="ARBA" id="ARBA00022982"/>
    </source>
</evidence>
<dbReference type="InterPro" id="IPR034210">
    <property type="entry name" value="CcO_II_C"/>
</dbReference>
<dbReference type="GO" id="GO:0004129">
    <property type="term" value="F:cytochrome-c oxidase activity"/>
    <property type="evidence" value="ECO:0007669"/>
    <property type="project" value="UniProtKB-EC"/>
</dbReference>
<dbReference type="STRING" id="655353.SAMN04488056_103293"/>
<keyword evidence="4 15" id="KW-0813">Transport</keyword>
<evidence type="ECO:0000313" key="20">
    <source>
        <dbReference type="EMBL" id="SFO13584.1"/>
    </source>
</evidence>
<gene>
    <name evidence="20" type="ORF">SAMN04488056_103293</name>
</gene>
<dbReference type="InterPro" id="IPR002429">
    <property type="entry name" value="CcO_II-like_C"/>
</dbReference>
<dbReference type="InterPro" id="IPR045187">
    <property type="entry name" value="CcO_II"/>
</dbReference>
<dbReference type="OrthoDB" id="9781261at2"/>
<dbReference type="Proteomes" id="UP000199236">
    <property type="component" value="Unassembled WGS sequence"/>
</dbReference>
<proteinExistence type="inferred from homology"/>
<dbReference type="Pfam" id="PF02790">
    <property type="entry name" value="COX2_TM"/>
    <property type="match status" value="1"/>
</dbReference>
<feature type="domain" description="Cytochrome oxidase subunit II copper A binding" evidence="18">
    <location>
        <begin position="143"/>
        <end position="279"/>
    </location>
</feature>
<protein>
    <recommendedName>
        <fullName evidence="16">Cytochrome c oxidase subunit 2</fullName>
        <ecNumber evidence="16">7.1.1.9</ecNumber>
    </recommendedName>
</protein>
<evidence type="ECO:0000256" key="15">
    <source>
        <dbReference type="RuleBase" id="RU000456"/>
    </source>
</evidence>
<evidence type="ECO:0000256" key="16">
    <source>
        <dbReference type="RuleBase" id="RU004024"/>
    </source>
</evidence>
<feature type="transmembrane region" description="Helical" evidence="17">
    <location>
        <begin position="69"/>
        <end position="93"/>
    </location>
</feature>
<evidence type="ECO:0000256" key="1">
    <source>
        <dbReference type="ARBA" id="ARBA00001971"/>
    </source>
</evidence>
<reference evidence="20 21" key="1">
    <citation type="submission" date="2016-10" db="EMBL/GenBank/DDBJ databases">
        <authorList>
            <person name="de Groot N.N."/>
        </authorList>
    </citation>
    <scope>NUCLEOTIDE SEQUENCE [LARGE SCALE GENOMIC DNA]</scope>
    <source>
        <strain evidence="20 21">CGMCC 1.9157</strain>
    </source>
</reference>
<accession>A0A1I5EPX5</accession>
<organism evidence="20 21">
    <name type="scientific">Cohaesibacter marisflavi</name>
    <dbReference type="NCBI Taxonomy" id="655353"/>
    <lineage>
        <taxon>Bacteria</taxon>
        <taxon>Pseudomonadati</taxon>
        <taxon>Pseudomonadota</taxon>
        <taxon>Alphaproteobacteria</taxon>
        <taxon>Hyphomicrobiales</taxon>
        <taxon>Cohaesibacteraceae</taxon>
    </lineage>
</organism>
<dbReference type="NCBIfam" id="TIGR02866">
    <property type="entry name" value="CoxB"/>
    <property type="match status" value="1"/>
</dbReference>
<dbReference type="EMBL" id="FOVR01000003">
    <property type="protein sequence ID" value="SFO13584.1"/>
    <property type="molecule type" value="Genomic_DNA"/>
</dbReference>
<dbReference type="GO" id="GO:0005507">
    <property type="term" value="F:copper ion binding"/>
    <property type="evidence" value="ECO:0007669"/>
    <property type="project" value="InterPro"/>
</dbReference>
<evidence type="ECO:0000256" key="12">
    <source>
        <dbReference type="ARBA" id="ARBA00023136"/>
    </source>
</evidence>
<comment type="subcellular location">
    <subcellularLocation>
        <location evidence="15">Cell membrane</location>
        <topology evidence="15">Multi-pass membrane protein</topology>
    </subcellularLocation>
    <subcellularLocation>
        <location evidence="2">Membrane</location>
        <topology evidence="2">Multi-pass membrane protein</topology>
    </subcellularLocation>
</comment>
<dbReference type="InterPro" id="IPR011759">
    <property type="entry name" value="Cyt_c_oxidase_su2_TM_dom"/>
</dbReference>
<comment type="catalytic activity">
    <reaction evidence="14 16">
        <text>4 Fe(II)-[cytochrome c] + O2 + 8 H(+)(in) = 4 Fe(III)-[cytochrome c] + 2 H2O + 4 H(+)(out)</text>
        <dbReference type="Rhea" id="RHEA:11436"/>
        <dbReference type="Rhea" id="RHEA-COMP:10350"/>
        <dbReference type="Rhea" id="RHEA-COMP:14399"/>
        <dbReference type="ChEBI" id="CHEBI:15377"/>
        <dbReference type="ChEBI" id="CHEBI:15378"/>
        <dbReference type="ChEBI" id="CHEBI:15379"/>
        <dbReference type="ChEBI" id="CHEBI:29033"/>
        <dbReference type="ChEBI" id="CHEBI:29034"/>
        <dbReference type="EC" id="7.1.1.9"/>
    </reaction>
</comment>
<dbReference type="InterPro" id="IPR014222">
    <property type="entry name" value="Cyt_c_oxidase_su2"/>
</dbReference>
<dbReference type="PANTHER" id="PTHR22888:SF9">
    <property type="entry name" value="CYTOCHROME C OXIDASE SUBUNIT 2"/>
    <property type="match status" value="1"/>
</dbReference>
<evidence type="ECO:0000256" key="7">
    <source>
        <dbReference type="ARBA" id="ARBA00022723"/>
    </source>
</evidence>
<dbReference type="Pfam" id="PF00116">
    <property type="entry name" value="COX2"/>
    <property type="match status" value="1"/>
</dbReference>
<dbReference type="InterPro" id="IPR036257">
    <property type="entry name" value="Cyt_c_oxidase_su2_TM_sf"/>
</dbReference>
<comment type="similarity">
    <text evidence="3 15">Belongs to the cytochrome c oxidase subunit 2 family.</text>
</comment>
<keyword evidence="6 15" id="KW-0812">Transmembrane</keyword>
<dbReference type="Gene3D" id="2.60.40.420">
    <property type="entry name" value="Cupredoxins - blue copper proteins"/>
    <property type="match status" value="1"/>
</dbReference>
<dbReference type="GO" id="GO:0005886">
    <property type="term" value="C:plasma membrane"/>
    <property type="evidence" value="ECO:0007669"/>
    <property type="project" value="UniProtKB-SubCell"/>
</dbReference>
<dbReference type="SUPFAM" id="SSF49503">
    <property type="entry name" value="Cupredoxins"/>
    <property type="match status" value="1"/>
</dbReference>
<comment type="cofactor">
    <cofactor evidence="16">
        <name>Cu cation</name>
        <dbReference type="ChEBI" id="CHEBI:23378"/>
    </cofactor>
    <text evidence="16">Binds a copper A center.</text>
</comment>
<dbReference type="GO" id="GO:0016491">
    <property type="term" value="F:oxidoreductase activity"/>
    <property type="evidence" value="ECO:0007669"/>
    <property type="project" value="InterPro"/>
</dbReference>
<evidence type="ECO:0000256" key="6">
    <source>
        <dbReference type="ARBA" id="ARBA00022692"/>
    </source>
</evidence>
<dbReference type="CDD" id="cd13912">
    <property type="entry name" value="CcO_II_C"/>
    <property type="match status" value="1"/>
</dbReference>
<evidence type="ECO:0000256" key="11">
    <source>
        <dbReference type="ARBA" id="ARBA00023008"/>
    </source>
</evidence>
<evidence type="ECO:0000256" key="2">
    <source>
        <dbReference type="ARBA" id="ARBA00004141"/>
    </source>
</evidence>
<keyword evidence="12 17" id="KW-0472">Membrane</keyword>
<keyword evidence="21" id="KW-1185">Reference proteome</keyword>
<evidence type="ECO:0000256" key="10">
    <source>
        <dbReference type="ARBA" id="ARBA00022989"/>
    </source>
</evidence>
<evidence type="ECO:0000259" key="18">
    <source>
        <dbReference type="PROSITE" id="PS50857"/>
    </source>
</evidence>
<dbReference type="GO" id="GO:0042773">
    <property type="term" value="P:ATP synthesis coupled electron transport"/>
    <property type="evidence" value="ECO:0007669"/>
    <property type="project" value="TreeGrafter"/>
</dbReference>
<dbReference type="PANTHER" id="PTHR22888">
    <property type="entry name" value="CYTOCHROME C OXIDASE, SUBUNIT II"/>
    <property type="match status" value="1"/>
</dbReference>
<dbReference type="EC" id="7.1.1.9" evidence="16"/>
<evidence type="ECO:0000256" key="13">
    <source>
        <dbReference type="ARBA" id="ARBA00024688"/>
    </source>
</evidence>
<comment type="cofactor">
    <cofactor evidence="1">
        <name>heme</name>
        <dbReference type="ChEBI" id="CHEBI:30413"/>
    </cofactor>
</comment>
<keyword evidence="11 16" id="KW-0186">Copper</keyword>
<name>A0A1I5EPX5_9HYPH</name>
<feature type="domain" description="Cytochrome oxidase subunit II transmembrane region profile" evidence="19">
    <location>
        <begin position="47"/>
        <end position="142"/>
    </location>
</feature>
<dbReference type="InterPro" id="IPR001505">
    <property type="entry name" value="Copper_CuA"/>
</dbReference>
<dbReference type="InterPro" id="IPR008972">
    <property type="entry name" value="Cupredoxin"/>
</dbReference>
<keyword evidence="10 17" id="KW-1133">Transmembrane helix</keyword>
<dbReference type="PROSITE" id="PS00078">
    <property type="entry name" value="COX2"/>
    <property type="match status" value="1"/>
</dbReference>
<evidence type="ECO:0000256" key="17">
    <source>
        <dbReference type="SAM" id="Phobius"/>
    </source>
</evidence>
<evidence type="ECO:0000256" key="5">
    <source>
        <dbReference type="ARBA" id="ARBA00022660"/>
    </source>
</evidence>
<evidence type="ECO:0000313" key="21">
    <source>
        <dbReference type="Proteomes" id="UP000199236"/>
    </source>
</evidence>
<sequence length="306" mass="33875">MVIAKEGINTDSQSCRHLIAVGRDCLALLAVAAAWILSGNGAAQASQPTSWGASLQAAASPVMEDVHWFGSFTFWIVIPIVLFVAILLAIVMIRFNAKSNPNPSKTSHNTLLEVAWTVVPILILMVLAVPSFRLLYKQMEVPPADLTVKVTGYQWYWGYEYPDFEGVSFDSLMLSDEERTEKGTNEPRLLAVDNEMVVPVNKVVRLQITSADVIHSYAMPSMGVKMDAVPGRLNETWFKAEREGIYYGQCSELCGKDHAFMPLAVRVVSEEQYQDWLAAAADDVFEANKALRADLYPQSNLKLAAQ</sequence>
<evidence type="ECO:0000259" key="19">
    <source>
        <dbReference type="PROSITE" id="PS50999"/>
    </source>
</evidence>